<dbReference type="AlphaFoldDB" id="A0A2R4NZW6"/>
<evidence type="ECO:0000313" key="2">
    <source>
        <dbReference type="Proteomes" id="UP000241854"/>
    </source>
</evidence>
<organism evidence="1 2">
    <name type="scientific">Campylobacter concisus</name>
    <dbReference type="NCBI Taxonomy" id="199"/>
    <lineage>
        <taxon>Bacteria</taxon>
        <taxon>Pseudomonadati</taxon>
        <taxon>Campylobacterota</taxon>
        <taxon>Epsilonproteobacteria</taxon>
        <taxon>Campylobacterales</taxon>
        <taxon>Campylobacteraceae</taxon>
        <taxon>Campylobacter</taxon>
    </lineage>
</organism>
<name>A0A2R4NZW6_9BACT</name>
<reference evidence="1 2" key="1">
    <citation type="journal article" date="2018" name="Emerg. Microbes Infect.">
        <title>Genomic analysis of oral Campylobacter concisus strains identified a potential bacterial molecular marker associated with active Crohn's disease.</title>
        <authorList>
            <person name="Liu F."/>
            <person name="Ma R."/>
            <person name="Tay C.Y.A."/>
            <person name="Octavia S."/>
            <person name="Lan R."/>
            <person name="Chung H.K.L."/>
            <person name="Riordan S.M."/>
            <person name="Grimm M.C."/>
            <person name="Leong R.W."/>
            <person name="Tanaka M.M."/>
            <person name="Connor S."/>
            <person name="Zhang L."/>
        </authorList>
    </citation>
    <scope>NUCLEOTIDE SEQUENCE [LARGE SCALE GENOMIC DNA]</scope>
    <source>
        <strain evidence="1 2">P2CDO4</strain>
    </source>
</reference>
<accession>A0A2R4NZW6</accession>
<evidence type="ECO:0000313" key="1">
    <source>
        <dbReference type="EMBL" id="AVX43980.1"/>
    </source>
</evidence>
<dbReference type="EMBL" id="CP021642">
    <property type="protein sequence ID" value="AVX43980.1"/>
    <property type="molecule type" value="Genomic_DNA"/>
</dbReference>
<gene>
    <name evidence="1" type="ORF">CCS77_0919</name>
</gene>
<proteinExistence type="predicted"/>
<dbReference type="Proteomes" id="UP000241854">
    <property type="component" value="Chromosome"/>
</dbReference>
<sequence>MTQALNLLQKKNSLTNCVIGNDGLAMRIQKLANMRNLS</sequence>
<protein>
    <submittedName>
        <fullName evidence="1">Uncharacterized protein</fullName>
    </submittedName>
</protein>